<reference evidence="3" key="1">
    <citation type="submission" date="2019-08" db="EMBL/GenBank/DDBJ databases">
        <title>Genomic characterization of a novel candidate phylum (ARYD3) from a high temperature, high salinity tertiary oil reservoir in north central Oklahoma, USA.</title>
        <authorList>
            <person name="Youssef N.H."/>
            <person name="Yadav A."/>
            <person name="Elshahed M.S."/>
        </authorList>
    </citation>
    <scope>NUCLEOTIDE SEQUENCE [LARGE SCALE GENOMIC DNA]</scope>
    <source>
        <strain evidence="3">ARYD3</strain>
    </source>
</reference>
<accession>A0A5D0MME3</accession>
<organism evidence="3 4">
    <name type="scientific">Candidatus Mcinerneyibacterium aminivorans</name>
    <dbReference type="NCBI Taxonomy" id="2703815"/>
    <lineage>
        <taxon>Bacteria</taxon>
        <taxon>Candidatus Macinerneyibacteriota</taxon>
        <taxon>Candidatus Mcinerneyibacteria</taxon>
        <taxon>Candidatus Mcinerneyibacteriales</taxon>
        <taxon>Candidatus Mcinerneyibacteriaceae</taxon>
        <taxon>Candidatus Mcinerneyibacterium</taxon>
    </lineage>
</organism>
<sequence length="287" mass="31871">MKKILFTVFIAVILFWGCSNSTGPTGSGDLEMLLTDGPIDSTEVSEVMVKFKEIKVNKTGDLTDFKTFKEYGENEGIFNLMDLQDGLTSELGTKQMDAGVYSHIRIIFDDTYDHHITVNGSYEPLELTYSTEEGNFTTGHLELAGSFRIEEGIKTSLILDFDVRKSVVDQETGYKLHPAIRLVTEDITGAADIQLSNIPAEVDHVISYLYNDGTFDETTEIGNDFTNSVISDDPNDSNLIEFDYIEEGTYTLVIATFDADGNIIDVYTKSIEIVNGETAQESFDFSA</sequence>
<evidence type="ECO:0000313" key="3">
    <source>
        <dbReference type="EMBL" id="TYB31759.1"/>
    </source>
</evidence>
<feature type="chain" id="PRO_5022984890" evidence="1">
    <location>
        <begin position="22"/>
        <end position="287"/>
    </location>
</feature>
<dbReference type="Pfam" id="PF14321">
    <property type="entry name" value="DUF4382"/>
    <property type="match status" value="1"/>
</dbReference>
<gene>
    <name evidence="3" type="ORF">FXF47_02495</name>
</gene>
<keyword evidence="1" id="KW-0732">Signal</keyword>
<dbReference type="EMBL" id="VSIX01000029">
    <property type="protein sequence ID" value="TYB31759.1"/>
    <property type="molecule type" value="Genomic_DNA"/>
</dbReference>
<name>A0A5D0MME3_9BACT</name>
<dbReference type="Proteomes" id="UP000324143">
    <property type="component" value="Unassembled WGS sequence"/>
</dbReference>
<evidence type="ECO:0000313" key="4">
    <source>
        <dbReference type="Proteomes" id="UP000324143"/>
    </source>
</evidence>
<feature type="signal peptide" evidence="1">
    <location>
        <begin position="1"/>
        <end position="21"/>
    </location>
</feature>
<comment type="caution">
    <text evidence="3">The sequence shown here is derived from an EMBL/GenBank/DDBJ whole genome shotgun (WGS) entry which is preliminary data.</text>
</comment>
<evidence type="ECO:0000259" key="2">
    <source>
        <dbReference type="Pfam" id="PF14321"/>
    </source>
</evidence>
<proteinExistence type="predicted"/>
<keyword evidence="4" id="KW-1185">Reference proteome</keyword>
<dbReference type="InterPro" id="IPR025491">
    <property type="entry name" value="DUF4382"/>
</dbReference>
<feature type="domain" description="DUF4382" evidence="2">
    <location>
        <begin position="28"/>
        <end position="178"/>
    </location>
</feature>
<protein>
    <submittedName>
        <fullName evidence="3">DUF4382 domain-containing protein</fullName>
    </submittedName>
</protein>
<evidence type="ECO:0000256" key="1">
    <source>
        <dbReference type="SAM" id="SignalP"/>
    </source>
</evidence>
<dbReference type="AlphaFoldDB" id="A0A5D0MME3"/>